<dbReference type="Proteomes" id="UP000279833">
    <property type="component" value="Unassembled WGS sequence"/>
</dbReference>
<evidence type="ECO:0000313" key="2">
    <source>
        <dbReference type="Proteomes" id="UP000279833"/>
    </source>
</evidence>
<dbReference type="EMBL" id="UZAK01039683">
    <property type="protein sequence ID" value="VDP63366.1"/>
    <property type="molecule type" value="Genomic_DNA"/>
</dbReference>
<protein>
    <submittedName>
        <fullName evidence="3">Tick transposon</fullName>
    </submittedName>
</protein>
<reference evidence="3" key="1">
    <citation type="submission" date="2016-06" db="UniProtKB">
        <authorList>
            <consortium name="WormBaseParasite"/>
        </authorList>
    </citation>
    <scope>IDENTIFICATION</scope>
</reference>
<gene>
    <name evidence="1" type="ORF">SCUD_LOCUS17343</name>
</gene>
<evidence type="ECO:0000313" key="3">
    <source>
        <dbReference type="WBParaSite" id="SCUD_0001734601-mRNA-1"/>
    </source>
</evidence>
<dbReference type="AlphaFoldDB" id="A0A183KQK8"/>
<keyword evidence="2" id="KW-1185">Reference proteome</keyword>
<reference evidence="1 2" key="2">
    <citation type="submission" date="2018-11" db="EMBL/GenBank/DDBJ databases">
        <authorList>
            <consortium name="Pathogen Informatics"/>
        </authorList>
    </citation>
    <scope>NUCLEOTIDE SEQUENCE [LARGE SCALE GENOMIC DNA]</scope>
    <source>
        <strain evidence="1">Dakar</strain>
        <strain evidence="2">Dakar, Senegal</strain>
    </source>
</reference>
<sequence length="106" mass="12232">MQLETTACQPISKSKSSIRTSTHSVLMYAAETWRTTTTIIKKVQIFINSCLRKILNIHWSDTINNSLLLERTKQLPAEEEIRKRRWKWIGHTLCKSSNCITGQALT</sequence>
<dbReference type="WBParaSite" id="SCUD_0001734601-mRNA-1">
    <property type="protein sequence ID" value="SCUD_0001734601-mRNA-1"/>
    <property type="gene ID" value="SCUD_0001734601"/>
</dbReference>
<proteinExistence type="predicted"/>
<accession>A0A183KQK8</accession>
<name>A0A183KQK8_9TREM</name>
<evidence type="ECO:0000313" key="1">
    <source>
        <dbReference type="EMBL" id="VDP63366.1"/>
    </source>
</evidence>
<organism evidence="3">
    <name type="scientific">Schistosoma curassoni</name>
    <dbReference type="NCBI Taxonomy" id="6186"/>
    <lineage>
        <taxon>Eukaryota</taxon>
        <taxon>Metazoa</taxon>
        <taxon>Spiralia</taxon>
        <taxon>Lophotrochozoa</taxon>
        <taxon>Platyhelminthes</taxon>
        <taxon>Trematoda</taxon>
        <taxon>Digenea</taxon>
        <taxon>Strigeidida</taxon>
        <taxon>Schistosomatoidea</taxon>
        <taxon>Schistosomatidae</taxon>
        <taxon>Schistosoma</taxon>
    </lineage>
</organism>